<name>A0A3M0CGK6_9PROT</name>
<dbReference type="InParanoid" id="A0A3M0CGK6"/>
<dbReference type="Pfam" id="PF07859">
    <property type="entry name" value="Abhydrolase_3"/>
    <property type="match status" value="1"/>
</dbReference>
<dbReference type="Gene3D" id="3.40.50.1820">
    <property type="entry name" value="alpha/beta hydrolase"/>
    <property type="match status" value="1"/>
</dbReference>
<comment type="caution">
    <text evidence="3">The sequence shown here is derived from an EMBL/GenBank/DDBJ whole genome shotgun (WGS) entry which is preliminary data.</text>
</comment>
<organism evidence="3 4">
    <name type="scientific">Eilatimonas milleporae</name>
    <dbReference type="NCBI Taxonomy" id="911205"/>
    <lineage>
        <taxon>Bacteria</taxon>
        <taxon>Pseudomonadati</taxon>
        <taxon>Pseudomonadota</taxon>
        <taxon>Alphaproteobacteria</taxon>
        <taxon>Kordiimonadales</taxon>
        <taxon>Kordiimonadaceae</taxon>
        <taxon>Eilatimonas</taxon>
    </lineage>
</organism>
<feature type="domain" description="Alpha/beta hydrolase fold-3" evidence="2">
    <location>
        <begin position="114"/>
        <end position="312"/>
    </location>
</feature>
<proteinExistence type="predicted"/>
<evidence type="ECO:0000256" key="1">
    <source>
        <dbReference type="ARBA" id="ARBA00022801"/>
    </source>
</evidence>
<dbReference type="RefSeq" id="WP_121938075.1">
    <property type="nucleotide sequence ID" value="NZ_REFR01000010.1"/>
</dbReference>
<keyword evidence="4" id="KW-1185">Reference proteome</keyword>
<evidence type="ECO:0000259" key="2">
    <source>
        <dbReference type="Pfam" id="PF07859"/>
    </source>
</evidence>
<accession>A0A3M0CGK6</accession>
<dbReference type="SUPFAM" id="SSF53474">
    <property type="entry name" value="alpha/beta-Hydrolases"/>
    <property type="match status" value="1"/>
</dbReference>
<evidence type="ECO:0000313" key="4">
    <source>
        <dbReference type="Proteomes" id="UP000271227"/>
    </source>
</evidence>
<protein>
    <submittedName>
        <fullName evidence="3">Acetyl esterase/lipase</fullName>
    </submittedName>
</protein>
<dbReference type="EMBL" id="REFR01000010">
    <property type="protein sequence ID" value="RMB08741.1"/>
    <property type="molecule type" value="Genomic_DNA"/>
</dbReference>
<dbReference type="PANTHER" id="PTHR48081">
    <property type="entry name" value="AB HYDROLASE SUPERFAMILY PROTEIN C4A8.06C"/>
    <property type="match status" value="1"/>
</dbReference>
<evidence type="ECO:0000313" key="3">
    <source>
        <dbReference type="EMBL" id="RMB08741.1"/>
    </source>
</evidence>
<dbReference type="AlphaFoldDB" id="A0A3M0CGK6"/>
<dbReference type="OrthoDB" id="9806180at2"/>
<reference evidence="3 4" key="1">
    <citation type="submission" date="2018-10" db="EMBL/GenBank/DDBJ databases">
        <title>Genomic Encyclopedia of Archaeal and Bacterial Type Strains, Phase II (KMG-II): from individual species to whole genera.</title>
        <authorList>
            <person name="Goeker M."/>
        </authorList>
    </citation>
    <scope>NUCLEOTIDE SEQUENCE [LARGE SCALE GENOMIC DNA]</scope>
    <source>
        <strain evidence="3 4">DSM 25217</strain>
    </source>
</reference>
<dbReference type="PANTHER" id="PTHR48081:SF8">
    <property type="entry name" value="ALPHA_BETA HYDROLASE FOLD-3 DOMAIN-CONTAINING PROTEIN-RELATED"/>
    <property type="match status" value="1"/>
</dbReference>
<dbReference type="InterPro" id="IPR029058">
    <property type="entry name" value="AB_hydrolase_fold"/>
</dbReference>
<keyword evidence="1" id="KW-0378">Hydrolase</keyword>
<dbReference type="InterPro" id="IPR050300">
    <property type="entry name" value="GDXG_lipolytic_enzyme"/>
</dbReference>
<dbReference type="Proteomes" id="UP000271227">
    <property type="component" value="Unassembled WGS sequence"/>
</dbReference>
<sequence length="379" mass="41839">MARVKMARIKMHGPLGLKVSSALALNSIAVSTYLRRIFGSRMEPTWDAYLEIGVRFWRHQFTRALNGGDIAKGRMILDSLQTETTDVYDVDVRETTGAGGRWYHPRQGTTDATILYFHGGGYAFHGAMSHRFAAMLAHHIGAPVFAPDYRLTPEHPHPAQSEDALAAWEYLTEEISPEKSVLIGDSAGAHMVLMLLHELKRIGRRQPAGAIALSPWTDIGDSVPHLHANDRYDLVQGWMAVKFGEWLNGGGRFVRDALSPVAHDYRDCAPIYLQAGGREIFHQTSIAFAEAQKNNGARLMLDIWPTMPHDFQLFDSSQTASTEALKRISEAVRFFVGEAASFTPNGRTVVENAFGKRPPCGVSAPVNNISGLLTADEKS</sequence>
<gene>
    <name evidence="3" type="ORF">BXY39_1380</name>
</gene>
<dbReference type="InterPro" id="IPR013094">
    <property type="entry name" value="AB_hydrolase_3"/>
</dbReference>
<dbReference type="GO" id="GO:0016787">
    <property type="term" value="F:hydrolase activity"/>
    <property type="evidence" value="ECO:0007669"/>
    <property type="project" value="UniProtKB-KW"/>
</dbReference>